<name>A0A0S4KLF8_BODSA</name>
<evidence type="ECO:0000256" key="1">
    <source>
        <dbReference type="SAM" id="MobiDB-lite"/>
    </source>
</evidence>
<dbReference type="OrthoDB" id="278296at2759"/>
<dbReference type="AlphaFoldDB" id="A0A0S4KLF8"/>
<gene>
    <name evidence="2" type="ORF">BSAL_42300</name>
</gene>
<organism evidence="2 3">
    <name type="scientific">Bodo saltans</name>
    <name type="common">Flagellated protozoan</name>
    <dbReference type="NCBI Taxonomy" id="75058"/>
    <lineage>
        <taxon>Eukaryota</taxon>
        <taxon>Discoba</taxon>
        <taxon>Euglenozoa</taxon>
        <taxon>Kinetoplastea</taxon>
        <taxon>Metakinetoplastina</taxon>
        <taxon>Eubodonida</taxon>
        <taxon>Bodonidae</taxon>
        <taxon>Bodo</taxon>
    </lineage>
</organism>
<proteinExistence type="predicted"/>
<feature type="region of interest" description="Disordered" evidence="1">
    <location>
        <begin position="211"/>
        <end position="233"/>
    </location>
</feature>
<dbReference type="CDD" id="cd23652">
    <property type="entry name" value="mS38"/>
    <property type="match status" value="1"/>
</dbReference>
<accession>A0A0S4KLF8</accession>
<feature type="compositionally biased region" description="Basic residues" evidence="1">
    <location>
        <begin position="221"/>
        <end position="233"/>
    </location>
</feature>
<evidence type="ECO:0000313" key="3">
    <source>
        <dbReference type="Proteomes" id="UP000051952"/>
    </source>
</evidence>
<evidence type="ECO:0000313" key="2">
    <source>
        <dbReference type="EMBL" id="CUI15423.1"/>
    </source>
</evidence>
<dbReference type="VEuPathDB" id="TriTrypDB:BSAL_42300"/>
<keyword evidence="3" id="KW-1185">Reference proteome</keyword>
<dbReference type="Proteomes" id="UP000051952">
    <property type="component" value="Unassembled WGS sequence"/>
</dbReference>
<protein>
    <submittedName>
        <fullName evidence="2">Uncharacterized protein</fullName>
    </submittedName>
</protein>
<sequence>MLQHTRRLCATTPLPSPMRTNFINRTPATSTICESRTRGCFRHALSITDIGMRQISYTVIAYRPDTLFNGAKQPSHLAKADEIAKAHAKIAAAIGTAEAARVTVEEEDSARSFGDRVLEKTIGWRPKHYGNVTFGPRNYPYPISKWLGRRFRMKKHKILKRMRFRRYKLAAIANLPFAKMIRVGMLPELKSSKTKAGDTVDAGLSSLLVGAAKSASGAKVAGRRSRPKSKYQV</sequence>
<feature type="compositionally biased region" description="Low complexity" evidence="1">
    <location>
        <begin position="211"/>
        <end position="220"/>
    </location>
</feature>
<dbReference type="EMBL" id="CYKH01002148">
    <property type="protein sequence ID" value="CUI15423.1"/>
    <property type="molecule type" value="Genomic_DNA"/>
</dbReference>
<reference evidence="3" key="1">
    <citation type="submission" date="2015-09" db="EMBL/GenBank/DDBJ databases">
        <authorList>
            <consortium name="Pathogen Informatics"/>
        </authorList>
    </citation>
    <scope>NUCLEOTIDE SEQUENCE [LARGE SCALE GENOMIC DNA]</scope>
    <source>
        <strain evidence="3">Lake Konstanz</strain>
    </source>
</reference>